<evidence type="ECO:0000313" key="1">
    <source>
        <dbReference type="EMBL" id="ADY34080.1"/>
    </source>
</evidence>
<dbReference type="HOGENOM" id="CLU_3273603_0_0_10"/>
<dbReference type="KEGG" id="osp:Odosp_3119"/>
<dbReference type="EMBL" id="CP002544">
    <property type="protein sequence ID" value="ADY34080.1"/>
    <property type="molecule type" value="Genomic_DNA"/>
</dbReference>
<reference evidence="1 2" key="1">
    <citation type="journal article" date="2011" name="Stand. Genomic Sci.">
        <title>Complete genome sequence of Odoribacter splanchnicus type strain (1651/6).</title>
        <authorList>
            <consortium name="US DOE Joint Genome Institute (JGI-PGF)"/>
            <person name="Goker M."/>
            <person name="Gronow S."/>
            <person name="Zeytun A."/>
            <person name="Nolan M."/>
            <person name="Lucas S."/>
            <person name="Lapidus A."/>
            <person name="Hammon N."/>
            <person name="Deshpande S."/>
            <person name="Cheng J.F."/>
            <person name="Pitluck S."/>
            <person name="Liolios K."/>
            <person name="Pagani I."/>
            <person name="Ivanova N."/>
            <person name="Mavromatis K."/>
            <person name="Ovchinikova G."/>
            <person name="Pati A."/>
            <person name="Tapia R."/>
            <person name="Han C."/>
            <person name="Goodwin L."/>
            <person name="Chen A."/>
            <person name="Palaniappan K."/>
            <person name="Land M."/>
            <person name="Hauser L."/>
            <person name="Jeffries C.D."/>
            <person name="Brambilla E.M."/>
            <person name="Rohde M."/>
            <person name="Detter J.C."/>
            <person name="Woyke T."/>
            <person name="Bristow J."/>
            <person name="Markowitz V."/>
            <person name="Hugenholtz P."/>
            <person name="Eisen J.A."/>
            <person name="Kyrpides N.C."/>
            <person name="Klenk H.P."/>
        </authorList>
    </citation>
    <scope>NUCLEOTIDE SEQUENCE [LARGE SCALE GENOMIC DNA]</scope>
    <source>
        <strain evidence="2">ATCC 29572 / DSM 20712 / JCM 15291 / NCTC 10825 / 1651/6</strain>
    </source>
</reference>
<name>F9Z7R4_ODOSD</name>
<evidence type="ECO:0000313" key="2">
    <source>
        <dbReference type="Proteomes" id="UP000006657"/>
    </source>
</evidence>
<keyword evidence="2" id="KW-1185">Reference proteome</keyword>
<dbReference type="PaxDb" id="709991-Odosp_3119"/>
<gene>
    <name evidence="1" type="ordered locus">Odosp_3119</name>
</gene>
<protein>
    <submittedName>
        <fullName evidence="1">Uncharacterized protein</fullName>
    </submittedName>
</protein>
<dbReference type="AlphaFoldDB" id="F9Z7R4"/>
<accession>F9Z7R4</accession>
<sequence length="41" mass="5209">MLKNLYPINDKLIRFIRCKIQAFYLGNKFFNFHWQDKFRKL</sequence>
<dbReference type="Proteomes" id="UP000006657">
    <property type="component" value="Chromosome"/>
</dbReference>
<organism evidence="1 2">
    <name type="scientific">Odoribacter splanchnicus (strain ATCC 29572 / DSM 20712 / CIP 104287 / JCM 15291 / NCTC 10825 / 1651/6)</name>
    <name type="common">Bacteroides splanchnicus</name>
    <dbReference type="NCBI Taxonomy" id="709991"/>
    <lineage>
        <taxon>Bacteria</taxon>
        <taxon>Pseudomonadati</taxon>
        <taxon>Bacteroidota</taxon>
        <taxon>Bacteroidia</taxon>
        <taxon>Bacteroidales</taxon>
        <taxon>Odoribacteraceae</taxon>
        <taxon>Odoribacter</taxon>
    </lineage>
</organism>
<dbReference type="STRING" id="709991.Odosp_3119"/>
<proteinExistence type="predicted"/>